<evidence type="ECO:0000256" key="1">
    <source>
        <dbReference type="SAM" id="SignalP"/>
    </source>
</evidence>
<keyword evidence="1" id="KW-0732">Signal</keyword>
<name>A0A8I3AC09_9AGAM</name>
<proteinExistence type="predicted"/>
<reference evidence="2" key="1">
    <citation type="submission" date="2021-03" db="EMBL/GenBank/DDBJ databases">
        <title>Evolutionary innovations through gain and loss of genes in the ectomycorrhizal Boletales.</title>
        <authorList>
            <person name="Wu G."/>
            <person name="Miyauchi S."/>
            <person name="Morin E."/>
            <person name="Yang Z.-L."/>
            <person name="Xu J."/>
            <person name="Martin F.M."/>
        </authorList>
    </citation>
    <scope>NUCLEOTIDE SEQUENCE</scope>
    <source>
        <strain evidence="2">BR01</strain>
    </source>
</reference>
<sequence>MLAKLSALALFLASTTAQAPTISVPDQTSWGTIISVKFDGFDNTNADLLLIGVDIQKTYLIGYQFRIVNDVIKLVLPYVVDQGVQYQLLTTELEYVHLTFAAT</sequence>
<comment type="caution">
    <text evidence="2">The sequence shown here is derived from an EMBL/GenBank/DDBJ whole genome shotgun (WGS) entry which is preliminary data.</text>
</comment>
<keyword evidence="3" id="KW-1185">Reference proteome</keyword>
<accession>A0A8I3AC09</accession>
<dbReference type="Proteomes" id="UP000683000">
    <property type="component" value="Unassembled WGS sequence"/>
</dbReference>
<protein>
    <submittedName>
        <fullName evidence="2">Uncharacterized protein</fullName>
    </submittedName>
</protein>
<organism evidence="2 3">
    <name type="scientific">Boletus reticuloceps</name>
    <dbReference type="NCBI Taxonomy" id="495285"/>
    <lineage>
        <taxon>Eukaryota</taxon>
        <taxon>Fungi</taxon>
        <taxon>Dikarya</taxon>
        <taxon>Basidiomycota</taxon>
        <taxon>Agaricomycotina</taxon>
        <taxon>Agaricomycetes</taxon>
        <taxon>Agaricomycetidae</taxon>
        <taxon>Boletales</taxon>
        <taxon>Boletineae</taxon>
        <taxon>Boletaceae</taxon>
        <taxon>Boletoideae</taxon>
        <taxon>Boletus</taxon>
    </lineage>
</organism>
<gene>
    <name evidence="2" type="ORF">JVT61DRAFT_891</name>
</gene>
<evidence type="ECO:0000313" key="3">
    <source>
        <dbReference type="Proteomes" id="UP000683000"/>
    </source>
</evidence>
<evidence type="ECO:0000313" key="2">
    <source>
        <dbReference type="EMBL" id="KAG6376865.1"/>
    </source>
</evidence>
<dbReference type="EMBL" id="JAGFBS010000010">
    <property type="protein sequence ID" value="KAG6376865.1"/>
    <property type="molecule type" value="Genomic_DNA"/>
</dbReference>
<feature type="signal peptide" evidence="1">
    <location>
        <begin position="1"/>
        <end position="17"/>
    </location>
</feature>
<feature type="chain" id="PRO_5034083857" evidence="1">
    <location>
        <begin position="18"/>
        <end position="103"/>
    </location>
</feature>
<dbReference type="AlphaFoldDB" id="A0A8I3AC09"/>
<dbReference type="OrthoDB" id="2704504at2759"/>